<dbReference type="OrthoDB" id="8604910at2"/>
<dbReference type="RefSeq" id="WP_085417436.1">
    <property type="nucleotide sequence ID" value="NZ_CAUJPY010000040.1"/>
</dbReference>
<dbReference type="NCBIfam" id="TIGR04370">
    <property type="entry name" value="glyco_rpt_poly"/>
    <property type="match status" value="1"/>
</dbReference>
<accession>A0A1X3CQX2</accession>
<keyword evidence="1" id="KW-0472">Membrane</keyword>
<proteinExistence type="predicted"/>
<feature type="transmembrane region" description="Helical" evidence="1">
    <location>
        <begin position="352"/>
        <end position="369"/>
    </location>
</feature>
<feature type="transmembrane region" description="Helical" evidence="1">
    <location>
        <begin position="146"/>
        <end position="163"/>
    </location>
</feature>
<feature type="transmembrane region" description="Helical" evidence="1">
    <location>
        <begin position="56"/>
        <end position="73"/>
    </location>
</feature>
<feature type="transmembrane region" description="Helical" evidence="1">
    <location>
        <begin position="93"/>
        <end position="111"/>
    </location>
</feature>
<evidence type="ECO:0000256" key="1">
    <source>
        <dbReference type="SAM" id="Phobius"/>
    </source>
</evidence>
<keyword evidence="1" id="KW-0812">Transmembrane</keyword>
<organism evidence="2 3">
    <name type="scientific">Neisseria canis</name>
    <dbReference type="NCBI Taxonomy" id="493"/>
    <lineage>
        <taxon>Bacteria</taxon>
        <taxon>Pseudomonadati</taxon>
        <taxon>Pseudomonadota</taxon>
        <taxon>Betaproteobacteria</taxon>
        <taxon>Neisseriales</taxon>
        <taxon>Neisseriaceae</taxon>
        <taxon>Neisseria</taxon>
    </lineage>
</organism>
<evidence type="ECO:0000313" key="3">
    <source>
        <dbReference type="Proteomes" id="UP000279284"/>
    </source>
</evidence>
<feature type="transmembrane region" description="Helical" evidence="1">
    <location>
        <begin position="324"/>
        <end position="343"/>
    </location>
</feature>
<gene>
    <name evidence="2" type="ORF">NCTC10296_00803</name>
</gene>
<dbReference type="STRING" id="493.BWD07_10885"/>
<feature type="transmembrane region" description="Helical" evidence="1">
    <location>
        <begin position="253"/>
        <end position="271"/>
    </location>
</feature>
<dbReference type="AlphaFoldDB" id="A0A1X3CQX2"/>
<evidence type="ECO:0000313" key="2">
    <source>
        <dbReference type="EMBL" id="VEF00336.1"/>
    </source>
</evidence>
<protein>
    <recommendedName>
        <fullName evidence="4">Oligosaccharide repeat unit polymerase</fullName>
    </recommendedName>
</protein>
<reference evidence="2 3" key="1">
    <citation type="submission" date="2018-12" db="EMBL/GenBank/DDBJ databases">
        <authorList>
            <consortium name="Pathogen Informatics"/>
        </authorList>
    </citation>
    <scope>NUCLEOTIDE SEQUENCE [LARGE SCALE GENOMIC DNA]</scope>
    <source>
        <strain evidence="2 3">NCTC10296</strain>
    </source>
</reference>
<dbReference type="Proteomes" id="UP000279284">
    <property type="component" value="Chromosome"/>
</dbReference>
<dbReference type="KEGG" id="nci:NCTC10296_00803"/>
<keyword evidence="3" id="KW-1185">Reference proteome</keyword>
<feature type="transmembrane region" description="Helical" evidence="1">
    <location>
        <begin position="214"/>
        <end position="233"/>
    </location>
</feature>
<keyword evidence="1" id="KW-1133">Transmembrane helix</keyword>
<evidence type="ECO:0008006" key="4">
    <source>
        <dbReference type="Google" id="ProtNLM"/>
    </source>
</evidence>
<sequence>MLTLLILVSLIGFLVSKYRKLGAFNPFTLFFGVWSAIFIAYSFFQDIYYPVSSEYLLIQICVQLCALFVMLFARAPAYLPGAASRSVYEVNKLTFFIVQLILLAGVPMIYLKATELAGGSVFTSVGYTRLRYAFNMEGASVGILRYFTPLSFVASAVAVYFATKKQISKFSALLTVFSGLCYAFLATGRTFFLLIFILIVVPLAVSGKIKAKTLAVLGALLVCVFFLIAWLTSKGTSVNASFSENVAGFVDSMQSYLVAPFVALSMLFDKLTTMHYGDYSLRFVLSLLSSQGLTDPPAPIVKGYQFTPIPTNLYTVYEVYFRDFGVFGFFIPIVFLPVHWMFYKQAKRNNDFFIIVYAISVYPLLTQILQDQYMTLISTWIQMVLACIVLIKKRDIRP</sequence>
<feature type="transmembrane region" description="Helical" evidence="1">
    <location>
        <begin position="375"/>
        <end position="391"/>
    </location>
</feature>
<dbReference type="EMBL" id="LR134313">
    <property type="protein sequence ID" value="VEF00336.1"/>
    <property type="molecule type" value="Genomic_DNA"/>
</dbReference>
<name>A0A1X3CQX2_9NEIS</name>
<feature type="transmembrane region" description="Helical" evidence="1">
    <location>
        <begin position="170"/>
        <end position="185"/>
    </location>
</feature>
<feature type="transmembrane region" description="Helical" evidence="1">
    <location>
        <begin position="27"/>
        <end position="44"/>
    </location>
</feature>